<accession>A0A9D4LHG8</accession>
<feature type="compositionally biased region" description="Polar residues" evidence="1">
    <location>
        <begin position="65"/>
        <end position="90"/>
    </location>
</feature>
<evidence type="ECO:0000313" key="3">
    <source>
        <dbReference type="Proteomes" id="UP000828390"/>
    </source>
</evidence>
<comment type="caution">
    <text evidence="2">The sequence shown here is derived from an EMBL/GenBank/DDBJ whole genome shotgun (WGS) entry which is preliminary data.</text>
</comment>
<keyword evidence="3" id="KW-1185">Reference proteome</keyword>
<protein>
    <submittedName>
        <fullName evidence="2">Uncharacterized protein</fullName>
    </submittedName>
</protein>
<proteinExistence type="predicted"/>
<evidence type="ECO:0000313" key="2">
    <source>
        <dbReference type="EMBL" id="KAH3858772.1"/>
    </source>
</evidence>
<dbReference type="EMBL" id="JAIWYP010000003">
    <property type="protein sequence ID" value="KAH3858772.1"/>
    <property type="molecule type" value="Genomic_DNA"/>
</dbReference>
<name>A0A9D4LHG8_DREPO</name>
<dbReference type="AlphaFoldDB" id="A0A9D4LHG8"/>
<evidence type="ECO:0000256" key="1">
    <source>
        <dbReference type="SAM" id="MobiDB-lite"/>
    </source>
</evidence>
<dbReference type="Proteomes" id="UP000828390">
    <property type="component" value="Unassembled WGS sequence"/>
</dbReference>
<feature type="region of interest" description="Disordered" evidence="1">
    <location>
        <begin position="50"/>
        <end position="90"/>
    </location>
</feature>
<gene>
    <name evidence="2" type="ORF">DPMN_101401</name>
</gene>
<organism evidence="2 3">
    <name type="scientific">Dreissena polymorpha</name>
    <name type="common">Zebra mussel</name>
    <name type="synonym">Mytilus polymorpha</name>
    <dbReference type="NCBI Taxonomy" id="45954"/>
    <lineage>
        <taxon>Eukaryota</taxon>
        <taxon>Metazoa</taxon>
        <taxon>Spiralia</taxon>
        <taxon>Lophotrochozoa</taxon>
        <taxon>Mollusca</taxon>
        <taxon>Bivalvia</taxon>
        <taxon>Autobranchia</taxon>
        <taxon>Heteroconchia</taxon>
        <taxon>Euheterodonta</taxon>
        <taxon>Imparidentia</taxon>
        <taxon>Neoheterodontei</taxon>
        <taxon>Myida</taxon>
        <taxon>Dreissenoidea</taxon>
        <taxon>Dreissenidae</taxon>
        <taxon>Dreissena</taxon>
    </lineage>
</organism>
<sequence>MNVKAARNKEYYAKLTLMYMGVEMKQNSFSDPEVESFKVHSLSLENENCTSNSKGFFPDHPAAEPSQTSQPENSNSKSVNDICDSTTLDH</sequence>
<reference evidence="2" key="1">
    <citation type="journal article" date="2019" name="bioRxiv">
        <title>The Genome of the Zebra Mussel, Dreissena polymorpha: A Resource for Invasive Species Research.</title>
        <authorList>
            <person name="McCartney M.A."/>
            <person name="Auch B."/>
            <person name="Kono T."/>
            <person name="Mallez S."/>
            <person name="Zhang Y."/>
            <person name="Obille A."/>
            <person name="Becker A."/>
            <person name="Abrahante J.E."/>
            <person name="Garbe J."/>
            <person name="Badalamenti J.P."/>
            <person name="Herman A."/>
            <person name="Mangelson H."/>
            <person name="Liachko I."/>
            <person name="Sullivan S."/>
            <person name="Sone E.D."/>
            <person name="Koren S."/>
            <person name="Silverstein K.A.T."/>
            <person name="Beckman K.B."/>
            <person name="Gohl D.M."/>
        </authorList>
    </citation>
    <scope>NUCLEOTIDE SEQUENCE</scope>
    <source>
        <strain evidence="2">Duluth1</strain>
        <tissue evidence="2">Whole animal</tissue>
    </source>
</reference>
<reference evidence="2" key="2">
    <citation type="submission" date="2020-11" db="EMBL/GenBank/DDBJ databases">
        <authorList>
            <person name="McCartney M.A."/>
            <person name="Auch B."/>
            <person name="Kono T."/>
            <person name="Mallez S."/>
            <person name="Becker A."/>
            <person name="Gohl D.M."/>
            <person name="Silverstein K.A.T."/>
            <person name="Koren S."/>
            <person name="Bechman K.B."/>
            <person name="Herman A."/>
            <person name="Abrahante J.E."/>
            <person name="Garbe J."/>
        </authorList>
    </citation>
    <scope>NUCLEOTIDE SEQUENCE</scope>
    <source>
        <strain evidence="2">Duluth1</strain>
        <tissue evidence="2">Whole animal</tissue>
    </source>
</reference>